<evidence type="ECO:0008006" key="3">
    <source>
        <dbReference type="Google" id="ProtNLM"/>
    </source>
</evidence>
<dbReference type="Proteomes" id="UP001597568">
    <property type="component" value="Unassembled WGS sequence"/>
</dbReference>
<gene>
    <name evidence="1" type="ORF">ACFSY7_10610</name>
</gene>
<organism evidence="1 2">
    <name type="scientific">Kurthia populi</name>
    <dbReference type="NCBI Taxonomy" id="1562132"/>
    <lineage>
        <taxon>Bacteria</taxon>
        <taxon>Bacillati</taxon>
        <taxon>Bacillota</taxon>
        <taxon>Bacilli</taxon>
        <taxon>Bacillales</taxon>
        <taxon>Caryophanaceae</taxon>
        <taxon>Kurthia</taxon>
    </lineage>
</organism>
<sequence length="79" mass="9349">MSIATYIGLNFEVEISDEINDLPIEIIYGFSEEEHRIAVRESHFNTPFVYEVWEEASTSFKEMTETSKQYYPQDFKEAK</sequence>
<comment type="caution">
    <text evidence="1">The sequence shown here is derived from an EMBL/GenBank/DDBJ whole genome shotgun (WGS) entry which is preliminary data.</text>
</comment>
<accession>A0ABW5Y0X3</accession>
<keyword evidence="2" id="KW-1185">Reference proteome</keyword>
<dbReference type="RefSeq" id="WP_380147814.1">
    <property type="nucleotide sequence ID" value="NZ_JBHUOR010000083.1"/>
</dbReference>
<evidence type="ECO:0000313" key="1">
    <source>
        <dbReference type="EMBL" id="MFD2868947.1"/>
    </source>
</evidence>
<reference evidence="2" key="1">
    <citation type="journal article" date="2019" name="Int. J. Syst. Evol. Microbiol.">
        <title>The Global Catalogue of Microorganisms (GCM) 10K type strain sequencing project: providing services to taxonomists for standard genome sequencing and annotation.</title>
        <authorList>
            <consortium name="The Broad Institute Genomics Platform"/>
            <consortium name="The Broad Institute Genome Sequencing Center for Infectious Disease"/>
            <person name="Wu L."/>
            <person name="Ma J."/>
        </authorList>
    </citation>
    <scope>NUCLEOTIDE SEQUENCE [LARGE SCALE GENOMIC DNA]</scope>
    <source>
        <strain evidence="2">KCTC 33522</strain>
    </source>
</reference>
<dbReference type="EMBL" id="JBHUOR010000083">
    <property type="protein sequence ID" value="MFD2868947.1"/>
    <property type="molecule type" value="Genomic_DNA"/>
</dbReference>
<protein>
    <recommendedName>
        <fullName evidence="3">KTSC domain-containing protein</fullName>
    </recommendedName>
</protein>
<proteinExistence type="predicted"/>
<evidence type="ECO:0000313" key="2">
    <source>
        <dbReference type="Proteomes" id="UP001597568"/>
    </source>
</evidence>
<name>A0ABW5Y0X3_9BACL</name>